<dbReference type="PANTHER" id="PTHR43716">
    <property type="entry name" value="D-2-HYDROXYGLUTARATE DEHYDROGENASE, MITOCHONDRIAL"/>
    <property type="match status" value="1"/>
</dbReference>
<evidence type="ECO:0000313" key="6">
    <source>
        <dbReference type="Proteomes" id="UP000001494"/>
    </source>
</evidence>
<dbReference type="InterPro" id="IPR016167">
    <property type="entry name" value="FAD-bd_PCMH_sub1"/>
</dbReference>
<evidence type="ECO:0000256" key="3">
    <source>
        <dbReference type="ARBA" id="ARBA00022827"/>
    </source>
</evidence>
<evidence type="ECO:0000259" key="4">
    <source>
        <dbReference type="PROSITE" id="PS51387"/>
    </source>
</evidence>
<dbReference type="EMBL" id="CP002850">
    <property type="protein sequence ID" value="AEH62152.1"/>
    <property type="molecule type" value="Genomic_DNA"/>
</dbReference>
<dbReference type="SUPFAM" id="SSF56176">
    <property type="entry name" value="FAD-binding/transporter-associated domain-like"/>
    <property type="match status" value="1"/>
</dbReference>
<gene>
    <name evidence="5" type="ordered locus">Zmob_0302</name>
</gene>
<dbReference type="Pfam" id="PF02913">
    <property type="entry name" value="FAD-oxidase_C"/>
    <property type="match status" value="1"/>
</dbReference>
<dbReference type="eggNOG" id="COG0277">
    <property type="taxonomic scope" value="Bacteria"/>
</dbReference>
<dbReference type="Pfam" id="PF01565">
    <property type="entry name" value="FAD_binding_4"/>
    <property type="match status" value="1"/>
</dbReference>
<feature type="domain" description="FAD-binding PCMH-type" evidence="4">
    <location>
        <begin position="40"/>
        <end position="221"/>
    </location>
</feature>
<reference evidence="5 6" key="1">
    <citation type="journal article" date="2011" name="J. Bacteriol.">
        <title>Genome sequence of the ethanol-producing Zymomonas mobilis subsp. mobilis lectotype strain ATCC 10988.</title>
        <authorList>
            <person name="Pappas K.M."/>
            <person name="Kouvelis V.N."/>
            <person name="Saunders E."/>
            <person name="Brettin T.S."/>
            <person name="Bruce D."/>
            <person name="Detter C."/>
            <person name="Balakireva M."/>
            <person name="Han C.S."/>
            <person name="Savvakis G."/>
            <person name="Kyrpides N.C."/>
            <person name="Typas M.A."/>
        </authorList>
    </citation>
    <scope>NUCLEOTIDE SEQUENCE [LARGE SCALE GENOMIC DNA]</scope>
    <source>
        <strain evidence="6">ATCC 10988 / DSM 424 / CCUG 17860 / LMG 404 / NCIMB 8938 / NRRL B-806 / ZM1</strain>
    </source>
</reference>
<dbReference type="GO" id="GO:0071949">
    <property type="term" value="F:FAD binding"/>
    <property type="evidence" value="ECO:0007669"/>
    <property type="project" value="InterPro"/>
</dbReference>
<dbReference type="KEGG" id="zmm:Zmob_0302"/>
<dbReference type="GO" id="GO:0022904">
    <property type="term" value="P:respiratory electron transport chain"/>
    <property type="evidence" value="ECO:0007669"/>
    <property type="project" value="TreeGrafter"/>
</dbReference>
<dbReference type="Gene3D" id="1.10.45.10">
    <property type="entry name" value="Vanillyl-alcohol Oxidase, Chain A, domain 4"/>
    <property type="match status" value="1"/>
</dbReference>
<proteinExistence type="inferred from homology"/>
<dbReference type="PROSITE" id="PS51387">
    <property type="entry name" value="FAD_PCMH"/>
    <property type="match status" value="1"/>
</dbReference>
<dbReference type="Gene3D" id="3.30.43.10">
    <property type="entry name" value="Uridine Diphospho-n-acetylenolpyruvylglucosamine Reductase, domain 2"/>
    <property type="match status" value="1"/>
</dbReference>
<keyword evidence="3" id="KW-0274">FAD</keyword>
<name>A0A0H3G0E1_ZYMMA</name>
<protein>
    <submittedName>
        <fullName evidence="5">FAD linked oxidase domain protein</fullName>
    </submittedName>
</protein>
<dbReference type="Gene3D" id="3.30.70.2740">
    <property type="match status" value="1"/>
</dbReference>
<dbReference type="InterPro" id="IPR004113">
    <property type="entry name" value="FAD-bd_oxidored_4_C"/>
</dbReference>
<dbReference type="InterPro" id="IPR036318">
    <property type="entry name" value="FAD-bd_PCMH-like_sf"/>
</dbReference>
<dbReference type="HOGENOM" id="CLU_017779_4_1_5"/>
<dbReference type="PANTHER" id="PTHR43716:SF2">
    <property type="entry name" value="BLL6224 PROTEIN"/>
    <property type="match status" value="1"/>
</dbReference>
<dbReference type="GO" id="GO:0003824">
    <property type="term" value="F:catalytic activity"/>
    <property type="evidence" value="ECO:0007669"/>
    <property type="project" value="InterPro"/>
</dbReference>
<accession>A0A0H3G0E1</accession>
<keyword evidence="2" id="KW-0285">Flavoprotein</keyword>
<organism evidence="5 6">
    <name type="scientific">Zymomonas mobilis subsp. mobilis (strain ATCC 10988 / DSM 424 / LMG 404 / NCIMB 8938 / NRRL B-806 / ZM1)</name>
    <dbReference type="NCBI Taxonomy" id="555217"/>
    <lineage>
        <taxon>Bacteria</taxon>
        <taxon>Pseudomonadati</taxon>
        <taxon>Pseudomonadota</taxon>
        <taxon>Alphaproteobacteria</taxon>
        <taxon>Sphingomonadales</taxon>
        <taxon>Zymomonadaceae</taxon>
        <taxon>Zymomonas</taxon>
    </lineage>
</organism>
<evidence type="ECO:0000313" key="5">
    <source>
        <dbReference type="EMBL" id="AEH62152.1"/>
    </source>
</evidence>
<evidence type="ECO:0000256" key="1">
    <source>
        <dbReference type="ARBA" id="ARBA00008000"/>
    </source>
</evidence>
<dbReference type="AlphaFoldDB" id="A0A0H3G0E1"/>
<dbReference type="InterPro" id="IPR016171">
    <property type="entry name" value="Vanillyl_alc_oxidase_C-sub2"/>
</dbReference>
<comment type="similarity">
    <text evidence="1">Belongs to the FAD-binding oxidoreductase/transferase type 4 family.</text>
</comment>
<dbReference type="Gene3D" id="3.30.70.2190">
    <property type="match status" value="1"/>
</dbReference>
<evidence type="ECO:0000256" key="2">
    <source>
        <dbReference type="ARBA" id="ARBA00022630"/>
    </source>
</evidence>
<dbReference type="InterPro" id="IPR016169">
    <property type="entry name" value="FAD-bd_PCMH_sub2"/>
</dbReference>
<dbReference type="Gene3D" id="3.30.465.10">
    <property type="match status" value="1"/>
</dbReference>
<dbReference type="InterPro" id="IPR051264">
    <property type="entry name" value="FAD-oxidored/transferase_4"/>
</dbReference>
<sequence>MSRQPEKALLDALKALLGPKGFTQDPVVMAPYLEDWRGKLKGEAAALLSPASTQEVVAIMKMASEAKVAVVPQGGNSSTVGGATPSKDGAALLLSTKRLNAIRAISPEESCATVEAGVILSALHEAADKHNLRFPLNIASKDMATIGGLISTNAGGSHVLRFGQMRASVLGIEVVFPDGSLLENLRPLRKDNQGYDLRQLLAGAEGSLGVITAASLRLIPKPHSKIVIWVGVESPSAALALLRHLEKESGETVEVFELIESSLIELVLKHIPDTEIPTEKAYPWYVLIEATAFSEDFDLEALMVNILADATEKKEILEAVIAQNETQAGKLWRLRETIPLAERSEGFAVKHDISVPVSAMPSFIEQESRAIQEKFPGTTVLAFGHLGDGNVHFNVCPPKEVTDQLGWVENEGIAVSHFVYERVMANGGAISAEHGIGQTKLADFMRFGNKTKIQALKAIKKAIDPQSIMNPGKLLPVEQAE</sequence>
<dbReference type="InterPro" id="IPR016164">
    <property type="entry name" value="FAD-linked_Oxase-like_C"/>
</dbReference>
<dbReference type="InterPro" id="IPR006094">
    <property type="entry name" value="Oxid_FAD_bind_N"/>
</dbReference>
<dbReference type="Proteomes" id="UP000001494">
    <property type="component" value="Chromosome"/>
</dbReference>
<dbReference type="OrthoDB" id="9811557at2"/>
<dbReference type="SUPFAM" id="SSF55103">
    <property type="entry name" value="FAD-linked oxidases, C-terminal domain"/>
    <property type="match status" value="1"/>
</dbReference>
<dbReference type="RefSeq" id="WP_014500438.1">
    <property type="nucleotide sequence ID" value="NC_017262.1"/>
</dbReference>
<dbReference type="InterPro" id="IPR016166">
    <property type="entry name" value="FAD-bd_PCMH"/>
</dbReference>